<dbReference type="EMBL" id="JNBR01000088">
    <property type="protein sequence ID" value="OQR98274.1"/>
    <property type="molecule type" value="Genomic_DNA"/>
</dbReference>
<evidence type="ECO:0000256" key="1">
    <source>
        <dbReference type="SAM" id="MobiDB-lite"/>
    </source>
</evidence>
<feature type="compositionally biased region" description="Polar residues" evidence="1">
    <location>
        <begin position="273"/>
        <end position="285"/>
    </location>
</feature>
<dbReference type="AlphaFoldDB" id="A0A1V9ZJV2"/>
<evidence type="ECO:0000313" key="3">
    <source>
        <dbReference type="Proteomes" id="UP000243579"/>
    </source>
</evidence>
<feature type="compositionally biased region" description="Polar residues" evidence="1">
    <location>
        <begin position="382"/>
        <end position="391"/>
    </location>
</feature>
<comment type="caution">
    <text evidence="2">The sequence shown here is derived from an EMBL/GenBank/DDBJ whole genome shotgun (WGS) entry which is preliminary data.</text>
</comment>
<dbReference type="Proteomes" id="UP000243579">
    <property type="component" value="Unassembled WGS sequence"/>
</dbReference>
<keyword evidence="3" id="KW-1185">Reference proteome</keyword>
<reference evidence="2 3" key="1">
    <citation type="journal article" date="2014" name="Genome Biol. Evol.">
        <title>The secreted proteins of Achlya hypogyna and Thraustotheca clavata identify the ancestral oomycete secretome and reveal gene acquisitions by horizontal gene transfer.</title>
        <authorList>
            <person name="Misner I."/>
            <person name="Blouin N."/>
            <person name="Leonard G."/>
            <person name="Richards T.A."/>
            <person name="Lane C.E."/>
        </authorList>
    </citation>
    <scope>NUCLEOTIDE SEQUENCE [LARGE SCALE GENOMIC DNA]</scope>
    <source>
        <strain evidence="2 3">ATCC 48635</strain>
    </source>
</reference>
<evidence type="ECO:0000313" key="2">
    <source>
        <dbReference type="EMBL" id="OQR98274.1"/>
    </source>
</evidence>
<feature type="compositionally biased region" description="Acidic residues" evidence="1">
    <location>
        <begin position="406"/>
        <end position="418"/>
    </location>
</feature>
<name>A0A1V9ZJV2_ACHHY</name>
<gene>
    <name evidence="2" type="ORF">ACHHYP_20389</name>
</gene>
<organism evidence="2 3">
    <name type="scientific">Achlya hypogyna</name>
    <name type="common">Oomycete</name>
    <name type="synonym">Protoachlya hypogyna</name>
    <dbReference type="NCBI Taxonomy" id="1202772"/>
    <lineage>
        <taxon>Eukaryota</taxon>
        <taxon>Sar</taxon>
        <taxon>Stramenopiles</taxon>
        <taxon>Oomycota</taxon>
        <taxon>Saprolegniomycetes</taxon>
        <taxon>Saprolegniales</taxon>
        <taxon>Achlyaceae</taxon>
        <taxon>Achlya</taxon>
    </lineage>
</organism>
<protein>
    <submittedName>
        <fullName evidence="2">Uncharacterized protein</fullName>
    </submittedName>
</protein>
<dbReference type="OrthoDB" id="10441539at2759"/>
<feature type="region of interest" description="Disordered" evidence="1">
    <location>
        <begin position="375"/>
        <end position="443"/>
    </location>
</feature>
<feature type="region of interest" description="Disordered" evidence="1">
    <location>
        <begin position="258"/>
        <end position="285"/>
    </location>
</feature>
<accession>A0A1V9ZJV2</accession>
<proteinExistence type="predicted"/>
<sequence length="443" mass="48547">MNFVPTRSLYAGPRLQDAADIDAWKVTFLAAAEAMGLRGYYETAGFEDPRLAERISPAKMHLIQSKAEASEPEIVPGTTDYSLAHSERNRRVQARVAVVVSNECTGLRAREERFAVRYLLSAVEKSLHADLEALNGPAAMWHYLESLTRATEPSLFAALQTAMTTKLRPTECASDFVARFEPLVCEYVDGVVSVEPNGDAARGYCRAVADRLRSSFFGHALPPSMVDHITAWQQSQRHSTYANFKQRLHEHLRDAAPDAPADVKADSGPGATPATSHDQDANQCTTREPTPRVFCMYCHSKKHVDGYVLPAGSSFPLLSMNLCKPNRRFCSYCQSTKHRDLVCDQLVDDVRRGSVRPGYSDPYGQLLTTDADLVKDEPTPSEAGSNDTEVSAVTGLPLVSPSSSESETEALEISDTDSGESQVSQSDDDDVVVTHHPGQHDAE</sequence>